<keyword evidence="1" id="KW-0560">Oxidoreductase</keyword>
<evidence type="ECO:0000313" key="5">
    <source>
        <dbReference type="Proteomes" id="UP000186684"/>
    </source>
</evidence>
<dbReference type="SUPFAM" id="SSF51905">
    <property type="entry name" value="FAD/NAD(P)-binding domain"/>
    <property type="match status" value="1"/>
</dbReference>
<evidence type="ECO:0000256" key="2">
    <source>
        <dbReference type="SAM" id="Phobius"/>
    </source>
</evidence>
<dbReference type="EMBL" id="FTOQ01000002">
    <property type="protein sequence ID" value="SIS65831.1"/>
    <property type="molecule type" value="Genomic_DNA"/>
</dbReference>
<dbReference type="SUPFAM" id="SSF54373">
    <property type="entry name" value="FAD-linked reductases, C-terminal domain"/>
    <property type="match status" value="1"/>
</dbReference>
<dbReference type="OrthoDB" id="9805337at2"/>
<gene>
    <name evidence="4" type="ORF">SAMN05421759_102125</name>
</gene>
<evidence type="ECO:0000313" key="4">
    <source>
        <dbReference type="EMBL" id="SIS65831.1"/>
    </source>
</evidence>
<reference evidence="5" key="1">
    <citation type="submission" date="2017-01" db="EMBL/GenBank/DDBJ databases">
        <authorList>
            <person name="Varghese N."/>
            <person name="Submissions S."/>
        </authorList>
    </citation>
    <scope>NUCLEOTIDE SEQUENCE [LARGE SCALE GENOMIC DNA]</scope>
    <source>
        <strain evidence="5">DSM 29430</strain>
    </source>
</reference>
<dbReference type="STRING" id="633194.SAMN05421759_102125"/>
<dbReference type="GO" id="GO:0016491">
    <property type="term" value="F:oxidoreductase activity"/>
    <property type="evidence" value="ECO:0007669"/>
    <property type="project" value="UniProtKB-KW"/>
</dbReference>
<dbReference type="Gene3D" id="3.30.9.10">
    <property type="entry name" value="D-Amino Acid Oxidase, subunit A, domain 2"/>
    <property type="match status" value="1"/>
</dbReference>
<keyword evidence="2" id="KW-0812">Transmembrane</keyword>
<dbReference type="Proteomes" id="UP000186684">
    <property type="component" value="Unassembled WGS sequence"/>
</dbReference>
<dbReference type="InterPro" id="IPR006076">
    <property type="entry name" value="FAD-dep_OxRdtase"/>
</dbReference>
<dbReference type="PANTHER" id="PTHR13847">
    <property type="entry name" value="SARCOSINE DEHYDROGENASE-RELATED"/>
    <property type="match status" value="1"/>
</dbReference>
<dbReference type="Gene3D" id="3.50.50.60">
    <property type="entry name" value="FAD/NAD(P)-binding domain"/>
    <property type="match status" value="2"/>
</dbReference>
<dbReference type="Pfam" id="PF01266">
    <property type="entry name" value="DAO"/>
    <property type="match status" value="1"/>
</dbReference>
<proteinExistence type="predicted"/>
<keyword evidence="5" id="KW-1185">Reference proteome</keyword>
<feature type="domain" description="FAD dependent oxidoreductase" evidence="3">
    <location>
        <begin position="12"/>
        <end position="400"/>
    </location>
</feature>
<name>A0A1N7KWA8_9RHOB</name>
<dbReference type="GO" id="GO:0005737">
    <property type="term" value="C:cytoplasm"/>
    <property type="evidence" value="ECO:0007669"/>
    <property type="project" value="TreeGrafter"/>
</dbReference>
<keyword evidence="2" id="KW-1133">Transmembrane helix</keyword>
<evidence type="ECO:0000259" key="3">
    <source>
        <dbReference type="Pfam" id="PF01266"/>
    </source>
</evidence>
<keyword evidence="2" id="KW-0472">Membrane</keyword>
<evidence type="ECO:0000256" key="1">
    <source>
        <dbReference type="ARBA" id="ARBA00023002"/>
    </source>
</evidence>
<dbReference type="AlphaFoldDB" id="A0A1N7KWA8"/>
<organism evidence="4 5">
    <name type="scientific">Roseivivax lentus</name>
    <dbReference type="NCBI Taxonomy" id="633194"/>
    <lineage>
        <taxon>Bacteria</taxon>
        <taxon>Pseudomonadati</taxon>
        <taxon>Pseudomonadota</taxon>
        <taxon>Alphaproteobacteria</taxon>
        <taxon>Rhodobacterales</taxon>
        <taxon>Roseobacteraceae</taxon>
        <taxon>Roseivivax</taxon>
    </lineage>
</organism>
<accession>A0A1N7KWA8</accession>
<feature type="transmembrane region" description="Helical" evidence="2">
    <location>
        <begin position="12"/>
        <end position="30"/>
    </location>
</feature>
<sequence>MQGGDRRDGAPRVAVIGAGIVGVSTALWLGRFGAEVTLIDRAAPGAGASAGNAGVLAASAVRPSLDRAALRAAPGMLFDRDAPLFLRWSYLPRLLPWLARALRHVGEAEVGRISDALGHLVTDAVAAHEAAARGTAAARYLQRSDYVYGFRDAAAFAEAGPALAVKAAAGFAHVRLSGAAVQEYDPALGPGLGEIAVLGAHGFITDPEGYVAALAAGFEAEGGRVRRAEVRDLACTGGRITGIVLDGEVLPCDHAVIAMGAASARLLKAVGLSLPLETERGYHLQLRGTGGAPRQPVMVAEGQFVATPMAKGVRLAGILELGGLAAGPSPAPFGLLRRLGARAFPGLDFTDAEEWMGHRPALPDSLPLLGQVGATGVWGAVGHHHVGLTGGPKSGRLLAETLMGRRPNLDLAPFRAERFARP</sequence>
<protein>
    <submittedName>
        <fullName evidence="4">D-amino-acid dehydrogenase</fullName>
    </submittedName>
</protein>
<dbReference type="InterPro" id="IPR036188">
    <property type="entry name" value="FAD/NAD-bd_sf"/>
</dbReference>
<dbReference type="PANTHER" id="PTHR13847:SF289">
    <property type="entry name" value="GLYCINE OXIDASE"/>
    <property type="match status" value="1"/>
</dbReference>